<dbReference type="InterPro" id="IPR022538">
    <property type="entry name" value="DUF2570"/>
</dbReference>
<reference evidence="3 4" key="1">
    <citation type="journal article" date="2007" name="Genome Biol.">
        <title>Characterization and modeling of the Haemophilus influenzae core and supragenomes based on the complete genomic sequences of Rd and 12 clinical nontypeable strains.</title>
        <authorList>
            <person name="Hogg J.S."/>
            <person name="Hu F.Z."/>
            <person name="Janto B."/>
            <person name="Boissy R."/>
            <person name="Hayes J."/>
            <person name="Keefe R."/>
            <person name="Post J.C."/>
            <person name="Ehrlich G.D."/>
        </authorList>
    </citation>
    <scope>NUCLEOTIDE SEQUENCE [LARGE SCALE GENOMIC DNA]</scope>
    <source>
        <strain evidence="3">3655</strain>
        <strain evidence="4">NTHi 3655</strain>
    </source>
</reference>
<sequence>MTKYIYIALGAVVVVLIGVLRYQSSVIDELNITTKQQAQTIQQQENANKALTIALQQERDAVIEQQQRNDEIERIATENAESVKTIIKTQPCAHTRLPQSVLDRLHKENHD</sequence>
<evidence type="ECO:0000313" key="3">
    <source>
        <dbReference type="EMBL" id="EDJ93059.1"/>
    </source>
</evidence>
<feature type="coiled-coil region" evidence="1">
    <location>
        <begin position="41"/>
        <end position="75"/>
    </location>
</feature>
<name>A0A0H3PEP9_HAEI3</name>
<accession>A0A0H3PEP9</accession>
<reference evidence="5" key="2">
    <citation type="submission" date="2021-11" db="EMBL/GenBank/DDBJ databases">
        <authorList>
            <person name="Riesbeck K."/>
        </authorList>
    </citation>
    <scope>NUCLEOTIDE SEQUENCE [LARGE SCALE GENOMIC DNA]</scope>
</reference>
<dbReference type="Proteomes" id="UP000003185">
    <property type="component" value="Unassembled WGS sequence"/>
</dbReference>
<proteinExistence type="predicted"/>
<evidence type="ECO:0000313" key="5">
    <source>
        <dbReference type="Proteomes" id="UP000837958"/>
    </source>
</evidence>
<dbReference type="RefSeq" id="WP_005656675.1">
    <property type="nucleotide sequence ID" value="NZ_AAZF01000003.1"/>
</dbReference>
<dbReference type="EMBL" id="OV040719">
    <property type="protein sequence ID" value="CAH0451269.1"/>
    <property type="molecule type" value="Genomic_DNA"/>
</dbReference>
<reference evidence="2" key="3">
    <citation type="submission" date="2024-01" db="EMBL/GenBank/DDBJ databases">
        <authorList>
            <person name="Riesbeck K."/>
        </authorList>
    </citation>
    <scope>NUCLEOTIDE SEQUENCE</scope>
    <source>
        <strain evidence="2">3655</strain>
    </source>
</reference>
<dbReference type="Proteomes" id="UP000837958">
    <property type="component" value="Chromosome"/>
</dbReference>
<dbReference type="EMBL" id="AAZF01000003">
    <property type="protein sequence ID" value="EDJ93059.1"/>
    <property type="molecule type" value="Genomic_DNA"/>
</dbReference>
<dbReference type="AlphaFoldDB" id="A0A0H3PEP9"/>
<keyword evidence="1" id="KW-0175">Coiled coil</keyword>
<evidence type="ECO:0000313" key="2">
    <source>
        <dbReference type="EMBL" id="CAH0451269.1"/>
    </source>
</evidence>
<dbReference type="Pfam" id="PF10828">
    <property type="entry name" value="DUF2570"/>
    <property type="match status" value="1"/>
</dbReference>
<protein>
    <submittedName>
        <fullName evidence="2">DUF2570 family protein</fullName>
    </submittedName>
</protein>
<evidence type="ECO:0000256" key="1">
    <source>
        <dbReference type="SAM" id="Coils"/>
    </source>
</evidence>
<organism evidence="3 4">
    <name type="scientific">Haemophilus influenzae (strain NTHi 3655)</name>
    <dbReference type="NCBI Taxonomy" id="375177"/>
    <lineage>
        <taxon>Bacteria</taxon>
        <taxon>Pseudomonadati</taxon>
        <taxon>Pseudomonadota</taxon>
        <taxon>Gammaproteobacteria</taxon>
        <taxon>Pasteurellales</taxon>
        <taxon>Pasteurellaceae</taxon>
        <taxon>Haemophilus</taxon>
    </lineage>
</organism>
<evidence type="ECO:0000313" key="4">
    <source>
        <dbReference type="Proteomes" id="UP000003185"/>
    </source>
</evidence>
<gene>
    <name evidence="3" type="ORF">CGSHi3655_09031</name>
    <name evidence="2" type="ORF">KRLU3655_LOCUS1345</name>
</gene>